<dbReference type="Pfam" id="PF00998">
    <property type="entry name" value="RdRP_3"/>
    <property type="match status" value="1"/>
</dbReference>
<evidence type="ECO:0008006" key="2">
    <source>
        <dbReference type="Google" id="ProtNLM"/>
    </source>
</evidence>
<dbReference type="InterPro" id="IPR002166">
    <property type="entry name" value="RNA_pol_HCV"/>
</dbReference>
<dbReference type="GO" id="GO:0039694">
    <property type="term" value="P:viral RNA genome replication"/>
    <property type="evidence" value="ECO:0007669"/>
    <property type="project" value="InterPro"/>
</dbReference>
<dbReference type="GO" id="GO:0003968">
    <property type="term" value="F:RNA-directed RNA polymerase activity"/>
    <property type="evidence" value="ECO:0007669"/>
    <property type="project" value="InterPro"/>
</dbReference>
<accession>A0A514D754</accession>
<protein>
    <recommendedName>
        <fullName evidence="2">RNA-dependent RNA polymerase</fullName>
    </recommendedName>
</protein>
<sequence length="148" mass="16929">MVRNLTNVLKKDPMCLIPIQGPSVLQQWYGAVGDCGLSITSALPILQEYYQMYRRSGKDYSAGFLQHVQKNTAHFERMRGMPKTEAIVSAATRCSFYYAFDVLPAYQIELEQLFLRSRLSIVVEDALHCDLSVDKYDNCPPSMVQYLF</sequence>
<gene>
    <name evidence="1" type="ORF">H1Bulk28FD18038_000001</name>
</gene>
<proteinExistence type="predicted"/>
<dbReference type="EMBL" id="MN034795">
    <property type="protein sequence ID" value="QDH89407.1"/>
    <property type="molecule type" value="Genomic_DNA"/>
</dbReference>
<name>A0A514D754_9VIRU</name>
<evidence type="ECO:0000313" key="1">
    <source>
        <dbReference type="EMBL" id="QDH89407.1"/>
    </source>
</evidence>
<reference evidence="1" key="1">
    <citation type="submission" date="2019-05" db="EMBL/GenBank/DDBJ databases">
        <title>Metatranscriptomic reconstruction reveals RNA viruses with the potential to shape carbon cycling in soil.</title>
        <authorList>
            <person name="Starr E.P."/>
            <person name="Nuccio E."/>
            <person name="Pett-Ridge J."/>
            <person name="Banfield J.F."/>
            <person name="Firestone M.K."/>
        </authorList>
    </citation>
    <scope>NUCLEOTIDE SEQUENCE</scope>
    <source>
        <strain evidence="1">H1_Bulk_28_FD_scaffold_18038</strain>
    </source>
</reference>
<dbReference type="GO" id="GO:0003723">
    <property type="term" value="F:RNA binding"/>
    <property type="evidence" value="ECO:0007669"/>
    <property type="project" value="InterPro"/>
</dbReference>
<organism evidence="1">
    <name type="scientific">Riboviria sp</name>
    <dbReference type="NCBI Taxonomy" id="2585031"/>
    <lineage>
        <taxon>Viruses</taxon>
        <taxon>Riboviria</taxon>
    </lineage>
</organism>